<keyword evidence="4" id="KW-1185">Reference proteome</keyword>
<organism evidence="3 4">
    <name type="scientific">Pontimonas salivibrio</name>
    <dbReference type="NCBI Taxonomy" id="1159327"/>
    <lineage>
        <taxon>Bacteria</taxon>
        <taxon>Bacillati</taxon>
        <taxon>Actinomycetota</taxon>
        <taxon>Actinomycetes</taxon>
        <taxon>Micrococcales</taxon>
        <taxon>Microbacteriaceae</taxon>
        <taxon>Pontimonas</taxon>
    </lineage>
</organism>
<dbReference type="RefSeq" id="WP_104912850.1">
    <property type="nucleotide sequence ID" value="NZ_CP026923.1"/>
</dbReference>
<dbReference type="CDD" id="cd00060">
    <property type="entry name" value="FHA"/>
    <property type="match status" value="1"/>
</dbReference>
<feature type="domain" description="FHA" evidence="2">
    <location>
        <begin position="146"/>
        <end position="195"/>
    </location>
</feature>
<gene>
    <name evidence="3" type="ORF">C3B54_11198</name>
</gene>
<dbReference type="SUPFAM" id="SSF49879">
    <property type="entry name" value="SMAD/FHA domain"/>
    <property type="match status" value="1"/>
</dbReference>
<dbReference type="PROSITE" id="PS50006">
    <property type="entry name" value="FHA_DOMAIN"/>
    <property type="match status" value="1"/>
</dbReference>
<dbReference type="KEGG" id="psai:C3B54_11198"/>
<name>A0A2L2BNL5_9MICO</name>
<dbReference type="SMART" id="SM00240">
    <property type="entry name" value="FHA"/>
    <property type="match status" value="1"/>
</dbReference>
<protein>
    <submittedName>
        <fullName evidence="3">FHA domain-containing protein</fullName>
    </submittedName>
</protein>
<evidence type="ECO:0000313" key="3">
    <source>
        <dbReference type="EMBL" id="AVG23202.1"/>
    </source>
</evidence>
<dbReference type="InterPro" id="IPR022128">
    <property type="entry name" value="FhaA_N"/>
</dbReference>
<accession>A0A2L2BNL5</accession>
<dbReference type="EMBL" id="CP026923">
    <property type="protein sequence ID" value="AVG23202.1"/>
    <property type="molecule type" value="Genomic_DNA"/>
</dbReference>
<dbReference type="Gene3D" id="2.60.200.20">
    <property type="match status" value="1"/>
</dbReference>
<sequence length="241" mass="26150">MGFLDSFERSVERAVGGAFAKTFKSGVHPLEIASALKREMDSQAVIVNPQRMLVPRDYFVSLSEADYERLDALGASLRDELANELGSHQQHQGYYATASPRVSLRIDRALGEGMVGASAVVTKGPLVWIPVLDVDGTRYPLVKRKTLLGRGSDVDIALEARGVSRHHCEIRWNGKDAEVVDLGSTNGTEIDGVTVTHHPLPDRCILGVGQARIVVAVVPQLQKEYQGLVESGRGPQSEDAP</sequence>
<dbReference type="Proteomes" id="UP000243077">
    <property type="component" value="Chromosome"/>
</dbReference>
<evidence type="ECO:0000313" key="4">
    <source>
        <dbReference type="Proteomes" id="UP000243077"/>
    </source>
</evidence>
<dbReference type="InterPro" id="IPR008984">
    <property type="entry name" value="SMAD_FHA_dom_sf"/>
</dbReference>
<reference evidence="3 4" key="1">
    <citation type="submission" date="2018-02" db="EMBL/GenBank/DDBJ databases">
        <title>Complete genome of the streamlined marine actinobacterium Pontimonas salivibrio CL-TW6 adapted to coastal planktonic lifestype.</title>
        <authorList>
            <person name="Cho B.C."/>
            <person name="Hardies S.C."/>
            <person name="Jang G.I."/>
            <person name="Hwang C.Y."/>
        </authorList>
    </citation>
    <scope>NUCLEOTIDE SEQUENCE [LARGE SCALE GENOMIC DNA]</scope>
    <source>
        <strain evidence="3 4">CL-TW6</strain>
    </source>
</reference>
<dbReference type="Pfam" id="PF12401">
    <property type="entry name" value="FhaA_N"/>
    <property type="match status" value="1"/>
</dbReference>
<evidence type="ECO:0000256" key="1">
    <source>
        <dbReference type="ARBA" id="ARBA00022553"/>
    </source>
</evidence>
<dbReference type="OrthoDB" id="151099at2"/>
<dbReference type="Pfam" id="PF00498">
    <property type="entry name" value="FHA"/>
    <property type="match status" value="1"/>
</dbReference>
<dbReference type="InterPro" id="IPR042287">
    <property type="entry name" value="FhaA_N_sf"/>
</dbReference>
<dbReference type="Gene3D" id="3.30.2320.60">
    <property type="entry name" value="FhaA, phosphopeptide-binding domain (DUF3662)"/>
    <property type="match status" value="1"/>
</dbReference>
<dbReference type="InterPro" id="IPR000253">
    <property type="entry name" value="FHA_dom"/>
</dbReference>
<keyword evidence="1" id="KW-0597">Phosphoprotein</keyword>
<proteinExistence type="predicted"/>
<evidence type="ECO:0000259" key="2">
    <source>
        <dbReference type="PROSITE" id="PS50006"/>
    </source>
</evidence>
<dbReference type="AlphaFoldDB" id="A0A2L2BNL5"/>